<protein>
    <recommendedName>
        <fullName evidence="3">Tryptophan synthase subunit beta like protein</fullName>
    </recommendedName>
</protein>
<dbReference type="STRING" id="847.BRW83_2137"/>
<dbReference type="Proteomes" id="UP000005089">
    <property type="component" value="Unassembled WGS sequence"/>
</dbReference>
<dbReference type="GeneID" id="77135963"/>
<organism evidence="1 2">
    <name type="scientific">Oxalobacter formigenes OXCC13</name>
    <dbReference type="NCBI Taxonomy" id="556269"/>
    <lineage>
        <taxon>Bacteria</taxon>
        <taxon>Pseudomonadati</taxon>
        <taxon>Pseudomonadota</taxon>
        <taxon>Betaproteobacteria</taxon>
        <taxon>Burkholderiales</taxon>
        <taxon>Oxalobacteraceae</taxon>
        <taxon>Oxalobacter</taxon>
    </lineage>
</organism>
<dbReference type="OrthoDB" id="8527830at2"/>
<accession>C3X7E0</accession>
<evidence type="ECO:0000313" key="1">
    <source>
        <dbReference type="EMBL" id="EEO29116.1"/>
    </source>
</evidence>
<evidence type="ECO:0008006" key="3">
    <source>
        <dbReference type="Google" id="ProtNLM"/>
    </source>
</evidence>
<name>C3X7E0_OXAFO</name>
<dbReference type="RefSeq" id="WP_005879421.1">
    <property type="nucleotide sequence ID" value="NZ_CP019430.1"/>
</dbReference>
<sequence>MPYIQRNEKGEIIALTADSTGQDDQPVGLDNPEILQFLAGNDNPAKGDHYFEMLAQDLQQIRILEDLIDLLTSKGIIMFSELPVAAQQKILNKKSIRESLDHAGDILVRDEAPLL</sequence>
<dbReference type="EMBL" id="GG658170">
    <property type="protein sequence ID" value="EEO29116.1"/>
    <property type="molecule type" value="Genomic_DNA"/>
</dbReference>
<gene>
    <name evidence="1" type="ORF">OFBG_00144</name>
</gene>
<evidence type="ECO:0000313" key="2">
    <source>
        <dbReference type="Proteomes" id="UP000005089"/>
    </source>
</evidence>
<keyword evidence="2" id="KW-1185">Reference proteome</keyword>
<dbReference type="AlphaFoldDB" id="C3X7E0"/>
<dbReference type="HOGENOM" id="CLU_166086_0_0_4"/>
<proteinExistence type="predicted"/>
<reference evidence="1 2" key="1">
    <citation type="submission" date="2009-02" db="EMBL/GenBank/DDBJ databases">
        <title>The Genome Sequence of Oxalobacter formigenes OXCC13.</title>
        <authorList>
            <consortium name="The Broad Institute Genome Sequencing Platform"/>
            <person name="Ward D."/>
            <person name="Young S.K."/>
            <person name="Kodira C.D."/>
            <person name="Zeng Q."/>
            <person name="Koehrsen M."/>
            <person name="Alvarado L."/>
            <person name="Berlin A."/>
            <person name="Borenstein D."/>
            <person name="Chen Z."/>
            <person name="Engels R."/>
            <person name="Freedman E."/>
            <person name="Gellesch M."/>
            <person name="Goldberg J."/>
            <person name="Griggs A."/>
            <person name="Gujja S."/>
            <person name="Heiman D."/>
            <person name="Hepburn T."/>
            <person name="Howarth C."/>
            <person name="Jen D."/>
            <person name="Larson L."/>
            <person name="Lewis B."/>
            <person name="Mehta T."/>
            <person name="Park D."/>
            <person name="Pearson M."/>
            <person name="Roberts A."/>
            <person name="Saif S."/>
            <person name="Shea T."/>
            <person name="Shenoy N."/>
            <person name="Sisk P."/>
            <person name="Stolte C."/>
            <person name="Sykes S."/>
            <person name="Walk T."/>
            <person name="White J."/>
            <person name="Yandava C."/>
            <person name="Allison M.J."/>
            <person name="Lander E."/>
            <person name="Nusbaum C."/>
            <person name="Galagan J."/>
            <person name="Birren B."/>
        </authorList>
    </citation>
    <scope>NUCLEOTIDE SEQUENCE [LARGE SCALE GENOMIC DNA]</scope>
    <source>
        <strain evidence="1 2">OXCC13</strain>
    </source>
</reference>